<evidence type="ECO:0000313" key="2">
    <source>
        <dbReference type="EMBL" id="RYR66161.1"/>
    </source>
</evidence>
<dbReference type="PANTHER" id="PTHR31579">
    <property type="entry name" value="OS03G0796600 PROTEIN"/>
    <property type="match status" value="1"/>
</dbReference>
<dbReference type="Gramene" id="arahy.Tifrunner.gnm2.ann2.Ah03g417100.1">
    <property type="protein sequence ID" value="arahy.Tifrunner.gnm2.ann2.Ah03g417100.1-CDS"/>
    <property type="gene ID" value="arahy.Tifrunner.gnm2.ann2.Ah03g417100"/>
</dbReference>
<dbReference type="STRING" id="3818.A0A445DSQ7"/>
<dbReference type="NCBIfam" id="TIGR01615">
    <property type="entry name" value="A_thal_3542"/>
    <property type="match status" value="1"/>
</dbReference>
<sequence length="269" mass="30415">MGSLGEEDLVRMVQDFIESESTPPTMNSNSSNCRSLNHQNEYFILQDILRSSETAAESKILNCVMKHMRSRHATSEKTTTSNLKTWLVKRLKMDGFNASLCQTSWPTSLGCPAGEYEYIEVIVEGDKNSEVRVIVDIDFRCQFELARPTEYYKEMTESLPVVFVGSEKKLCNIISLMCSAAKKSLREKGLHVPPWRTTRYMQSKWLCRSHPNNNTATTEGANNNNNHNNAHVFGNWVPPTVRPRRRDLDGGGSALSSQFSNMGVNCCYV</sequence>
<dbReference type="EMBL" id="SDMP01000003">
    <property type="protein sequence ID" value="RYR66161.1"/>
    <property type="molecule type" value="Genomic_DNA"/>
</dbReference>
<comment type="caution">
    <text evidence="2">The sequence shown here is derived from an EMBL/GenBank/DDBJ whole genome shotgun (WGS) entry which is preliminary data.</text>
</comment>
<evidence type="ECO:0000256" key="1">
    <source>
        <dbReference type="SAM" id="MobiDB-lite"/>
    </source>
</evidence>
<proteinExistence type="predicted"/>
<evidence type="ECO:0000313" key="3">
    <source>
        <dbReference type="Proteomes" id="UP000289738"/>
    </source>
</evidence>
<dbReference type="InterPro" id="IPR006502">
    <property type="entry name" value="PDDEXK-like"/>
</dbReference>
<organism evidence="2 3">
    <name type="scientific">Arachis hypogaea</name>
    <name type="common">Peanut</name>
    <dbReference type="NCBI Taxonomy" id="3818"/>
    <lineage>
        <taxon>Eukaryota</taxon>
        <taxon>Viridiplantae</taxon>
        <taxon>Streptophyta</taxon>
        <taxon>Embryophyta</taxon>
        <taxon>Tracheophyta</taxon>
        <taxon>Spermatophyta</taxon>
        <taxon>Magnoliopsida</taxon>
        <taxon>eudicotyledons</taxon>
        <taxon>Gunneridae</taxon>
        <taxon>Pentapetalae</taxon>
        <taxon>rosids</taxon>
        <taxon>fabids</taxon>
        <taxon>Fabales</taxon>
        <taxon>Fabaceae</taxon>
        <taxon>Papilionoideae</taxon>
        <taxon>50 kb inversion clade</taxon>
        <taxon>dalbergioids sensu lato</taxon>
        <taxon>Dalbergieae</taxon>
        <taxon>Pterocarpus clade</taxon>
        <taxon>Arachis</taxon>
    </lineage>
</organism>
<gene>
    <name evidence="2" type="ORF">Ahy_A03g012112</name>
</gene>
<dbReference type="OrthoDB" id="691424at2759"/>
<feature type="region of interest" description="Disordered" evidence="1">
    <location>
        <begin position="234"/>
        <end position="254"/>
    </location>
</feature>
<dbReference type="Pfam" id="PF04720">
    <property type="entry name" value="PDDEXK_6"/>
    <property type="match status" value="1"/>
</dbReference>
<keyword evidence="3" id="KW-1185">Reference proteome</keyword>
<accession>A0A445DSQ7</accession>
<protein>
    <submittedName>
        <fullName evidence="2">Uncharacterized protein</fullName>
    </submittedName>
</protein>
<dbReference type="PANTHER" id="PTHR31579:SF34">
    <property type="entry name" value="T14N5.3 PROTEIN"/>
    <property type="match status" value="1"/>
</dbReference>
<name>A0A445DSQ7_ARAHY</name>
<reference evidence="2 3" key="1">
    <citation type="submission" date="2019-01" db="EMBL/GenBank/DDBJ databases">
        <title>Sequencing of cultivated peanut Arachis hypogaea provides insights into genome evolution and oil improvement.</title>
        <authorList>
            <person name="Chen X."/>
        </authorList>
    </citation>
    <scope>NUCLEOTIDE SEQUENCE [LARGE SCALE GENOMIC DNA]</scope>
    <source>
        <strain evidence="3">cv. Fuhuasheng</strain>
        <tissue evidence="2">Leaves</tissue>
    </source>
</reference>
<dbReference type="AlphaFoldDB" id="A0A445DSQ7"/>
<dbReference type="Proteomes" id="UP000289738">
    <property type="component" value="Chromosome A03"/>
</dbReference>